<gene>
    <name evidence="5" type="ORF">PM001_LOCUS17224</name>
</gene>
<feature type="compositionally biased region" description="Basic and acidic residues" evidence="3">
    <location>
        <begin position="151"/>
        <end position="163"/>
    </location>
</feature>
<evidence type="ECO:0000259" key="4">
    <source>
        <dbReference type="Pfam" id="PF09073"/>
    </source>
</evidence>
<sequence>MTGKRKRSDAFSAHDKLVHKSCSLLHREAKKVRTFMVRKVVQQLKQLGQQLETPVPDAAKQQAHEQKLRSSVQKLEREHAALKTLDLNNLVDKARLQTGLEKPRSTLEVLNEHETGLEGDEESSGSEAGGSRAEEDGSQKGAKAIGVKPVGVERRGAGEKKQDTALEEKLIDQVLAHKQIVVVLDAIRQLVKEEEKEMERKRRAQDKRALKRGHQESLVGTTGRSGVAPTSLFLGSLSGRGGVDDKLGTATDDYGPIYGADDDIAEFLGEKKKRKNRPGQVARRMKAIRKEEALKRKEDRAQGVFVPYRDTTGSSRNYGLSERPKKAKLKAKPSKRDKPHSVDGKSRVLSKDVAPQTRHVAAAPVMVDIAHPSWLAKQKQKEKEKVSLTAFSGKKITFD</sequence>
<evidence type="ECO:0000313" key="6">
    <source>
        <dbReference type="Proteomes" id="UP001162060"/>
    </source>
</evidence>
<dbReference type="EMBL" id="CAKLBY020000188">
    <property type="protein sequence ID" value="CAK7932074.1"/>
    <property type="molecule type" value="Genomic_DNA"/>
</dbReference>
<proteinExistence type="predicted"/>
<feature type="compositionally biased region" description="Basic residues" evidence="3">
    <location>
        <begin position="201"/>
        <end position="212"/>
    </location>
</feature>
<feature type="region of interest" description="Disordered" evidence="3">
    <location>
        <begin position="102"/>
        <end position="163"/>
    </location>
</feature>
<feature type="compositionally biased region" description="Basic and acidic residues" evidence="3">
    <location>
        <begin position="334"/>
        <end position="350"/>
    </location>
</feature>
<feature type="compositionally biased region" description="Basic and acidic residues" evidence="3">
    <location>
        <begin position="290"/>
        <end position="301"/>
    </location>
</feature>
<dbReference type="PANTHER" id="PTHR23325">
    <property type="entry name" value="SERUM RESPONSE FACTOR-BINDING"/>
    <property type="match status" value="1"/>
</dbReference>
<protein>
    <recommendedName>
        <fullName evidence="4">Bud22 domain-containing protein</fullName>
    </recommendedName>
</protein>
<feature type="coiled-coil region" evidence="2">
    <location>
        <begin position="58"/>
        <end position="85"/>
    </location>
</feature>
<feature type="region of interest" description="Disordered" evidence="3">
    <location>
        <begin position="290"/>
        <end position="357"/>
    </location>
</feature>
<organism evidence="5 6">
    <name type="scientific">Peronospora matthiolae</name>
    <dbReference type="NCBI Taxonomy" id="2874970"/>
    <lineage>
        <taxon>Eukaryota</taxon>
        <taxon>Sar</taxon>
        <taxon>Stramenopiles</taxon>
        <taxon>Oomycota</taxon>
        <taxon>Peronosporomycetes</taxon>
        <taxon>Peronosporales</taxon>
        <taxon>Peronosporaceae</taxon>
        <taxon>Peronospora</taxon>
    </lineage>
</organism>
<evidence type="ECO:0000256" key="3">
    <source>
        <dbReference type="SAM" id="MobiDB-lite"/>
    </source>
</evidence>
<feature type="domain" description="Bud22" evidence="4">
    <location>
        <begin position="165"/>
        <end position="399"/>
    </location>
</feature>
<dbReference type="PANTHER" id="PTHR23325:SF1">
    <property type="entry name" value="SERUM RESPONSE FACTOR-BINDING PROTEIN 1"/>
    <property type="match status" value="1"/>
</dbReference>
<evidence type="ECO:0000256" key="2">
    <source>
        <dbReference type="SAM" id="Coils"/>
    </source>
</evidence>
<dbReference type="Proteomes" id="UP001162060">
    <property type="component" value="Unassembled WGS sequence"/>
</dbReference>
<feature type="region of interest" description="Disordered" evidence="3">
    <location>
        <begin position="196"/>
        <end position="225"/>
    </location>
</feature>
<evidence type="ECO:0000256" key="1">
    <source>
        <dbReference type="ARBA" id="ARBA00023054"/>
    </source>
</evidence>
<evidence type="ECO:0000313" key="5">
    <source>
        <dbReference type="EMBL" id="CAK7932074.1"/>
    </source>
</evidence>
<feature type="compositionally biased region" description="Basic and acidic residues" evidence="3">
    <location>
        <begin position="102"/>
        <end position="116"/>
    </location>
</feature>
<accession>A0AAV1UB64</accession>
<name>A0AAV1UB64_9STRA</name>
<dbReference type="InterPro" id="IPR037393">
    <property type="entry name" value="Bud22/SRFB1"/>
</dbReference>
<dbReference type="AlphaFoldDB" id="A0AAV1UB64"/>
<comment type="caution">
    <text evidence="5">The sequence shown here is derived from an EMBL/GenBank/DDBJ whole genome shotgun (WGS) entry which is preliminary data.</text>
</comment>
<keyword evidence="1 2" id="KW-0175">Coiled coil</keyword>
<dbReference type="Pfam" id="PF09073">
    <property type="entry name" value="BUD22"/>
    <property type="match status" value="1"/>
</dbReference>
<reference evidence="5" key="1">
    <citation type="submission" date="2024-01" db="EMBL/GenBank/DDBJ databases">
        <authorList>
            <person name="Webb A."/>
        </authorList>
    </citation>
    <scope>NUCLEOTIDE SEQUENCE</scope>
    <source>
        <strain evidence="5">Pm1</strain>
    </source>
</reference>
<dbReference type="InterPro" id="IPR015158">
    <property type="entry name" value="Bud22_dom"/>
</dbReference>